<keyword evidence="3 5" id="KW-1133">Transmembrane helix</keyword>
<feature type="transmembrane region" description="Helical" evidence="5">
    <location>
        <begin position="142"/>
        <end position="162"/>
    </location>
</feature>
<proteinExistence type="predicted"/>
<dbReference type="InterPro" id="IPR008253">
    <property type="entry name" value="Marvel"/>
</dbReference>
<keyword evidence="2 5" id="KW-0812">Transmembrane</keyword>
<evidence type="ECO:0000313" key="7">
    <source>
        <dbReference type="EMBL" id="KAL1843007.1"/>
    </source>
</evidence>
<organism evidence="7 8">
    <name type="scientific">Humicola insolens</name>
    <name type="common">Soft-rot fungus</name>
    <dbReference type="NCBI Taxonomy" id="85995"/>
    <lineage>
        <taxon>Eukaryota</taxon>
        <taxon>Fungi</taxon>
        <taxon>Dikarya</taxon>
        <taxon>Ascomycota</taxon>
        <taxon>Pezizomycotina</taxon>
        <taxon>Sordariomycetes</taxon>
        <taxon>Sordariomycetidae</taxon>
        <taxon>Sordariales</taxon>
        <taxon>Chaetomiaceae</taxon>
        <taxon>Mycothermus</taxon>
    </lineage>
</organism>
<dbReference type="Pfam" id="PF01284">
    <property type="entry name" value="MARVEL"/>
    <property type="match status" value="1"/>
</dbReference>
<comment type="subcellular location">
    <subcellularLocation>
        <location evidence="1">Membrane</location>
        <topology evidence="1">Multi-pass membrane protein</topology>
    </subcellularLocation>
</comment>
<evidence type="ECO:0000256" key="4">
    <source>
        <dbReference type="ARBA" id="ARBA00023136"/>
    </source>
</evidence>
<evidence type="ECO:0000259" key="6">
    <source>
        <dbReference type="Pfam" id="PF01284"/>
    </source>
</evidence>
<dbReference type="Proteomes" id="UP001583172">
    <property type="component" value="Unassembled WGS sequence"/>
</dbReference>
<evidence type="ECO:0000256" key="5">
    <source>
        <dbReference type="SAM" id="Phobius"/>
    </source>
</evidence>
<feature type="transmembrane region" description="Helical" evidence="5">
    <location>
        <begin position="71"/>
        <end position="91"/>
    </location>
</feature>
<dbReference type="EMBL" id="JAZGSY010000027">
    <property type="protein sequence ID" value="KAL1843007.1"/>
    <property type="molecule type" value="Genomic_DNA"/>
</dbReference>
<feature type="domain" description="MARVEL" evidence="6">
    <location>
        <begin position="26"/>
        <end position="160"/>
    </location>
</feature>
<sequence>MKLPTMKLPSMKFPAMKTKLPTFPLNRVVRTMQAMFALLVLVLSASGKIAWGDKITRWYHAMTPLPTPAQTTFLLAVAAWSLISLIAIELLPRFLPQVPRSHLTLPFDLTNTLFYLGGLAALAVFMSQLVVCWTFVCLAAQADVAAAAASFAFWSASAFLTVRDMIKDRRVLAAARRAEEKGVA</sequence>
<gene>
    <name evidence="7" type="ORF">VTJ49DRAFT_3484</name>
</gene>
<evidence type="ECO:0000256" key="3">
    <source>
        <dbReference type="ARBA" id="ARBA00022989"/>
    </source>
</evidence>
<accession>A0ABR3VMQ8</accession>
<reference evidence="7 8" key="1">
    <citation type="journal article" date="2024" name="Commun. Biol.">
        <title>Comparative genomic analysis of thermophilic fungi reveals convergent evolutionary adaptations and gene losses.</title>
        <authorList>
            <person name="Steindorff A.S."/>
            <person name="Aguilar-Pontes M.V."/>
            <person name="Robinson A.J."/>
            <person name="Andreopoulos B."/>
            <person name="LaButti K."/>
            <person name="Kuo A."/>
            <person name="Mondo S."/>
            <person name="Riley R."/>
            <person name="Otillar R."/>
            <person name="Haridas S."/>
            <person name="Lipzen A."/>
            <person name="Grimwood J."/>
            <person name="Schmutz J."/>
            <person name="Clum A."/>
            <person name="Reid I.D."/>
            <person name="Moisan M.C."/>
            <person name="Butler G."/>
            <person name="Nguyen T.T.M."/>
            <person name="Dewar K."/>
            <person name="Conant G."/>
            <person name="Drula E."/>
            <person name="Henrissat B."/>
            <person name="Hansel C."/>
            <person name="Singer S."/>
            <person name="Hutchinson M.I."/>
            <person name="de Vries R.P."/>
            <person name="Natvig D.O."/>
            <person name="Powell A.J."/>
            <person name="Tsang A."/>
            <person name="Grigoriev I.V."/>
        </authorList>
    </citation>
    <scope>NUCLEOTIDE SEQUENCE [LARGE SCALE GENOMIC DNA]</scope>
    <source>
        <strain evidence="7 8">CBS 620.91</strain>
    </source>
</reference>
<protein>
    <recommendedName>
        <fullName evidence="6">MARVEL domain-containing protein</fullName>
    </recommendedName>
</protein>
<evidence type="ECO:0000256" key="2">
    <source>
        <dbReference type="ARBA" id="ARBA00022692"/>
    </source>
</evidence>
<feature type="transmembrane region" description="Helical" evidence="5">
    <location>
        <begin position="112"/>
        <end position="136"/>
    </location>
</feature>
<dbReference type="PANTHER" id="PTHR37451">
    <property type="entry name" value="MARVEL DOMAIN"/>
    <property type="match status" value="1"/>
</dbReference>
<evidence type="ECO:0000256" key="1">
    <source>
        <dbReference type="ARBA" id="ARBA00004141"/>
    </source>
</evidence>
<keyword evidence="8" id="KW-1185">Reference proteome</keyword>
<evidence type="ECO:0000313" key="8">
    <source>
        <dbReference type="Proteomes" id="UP001583172"/>
    </source>
</evidence>
<name>A0ABR3VMQ8_HUMIN</name>
<comment type="caution">
    <text evidence="7">The sequence shown here is derived from an EMBL/GenBank/DDBJ whole genome shotgun (WGS) entry which is preliminary data.</text>
</comment>
<dbReference type="PANTHER" id="PTHR37451:SF5">
    <property type="entry name" value="MARVEL DOMAIN-CONTAINING PROTEIN"/>
    <property type="match status" value="1"/>
</dbReference>
<keyword evidence="4 5" id="KW-0472">Membrane</keyword>